<feature type="compositionally biased region" description="Acidic residues" evidence="10">
    <location>
        <begin position="318"/>
        <end position="336"/>
    </location>
</feature>
<keyword evidence="6" id="KW-0833">Ubl conjugation pathway</keyword>
<feature type="domain" description="PHD-type" evidence="12">
    <location>
        <begin position="14"/>
        <end position="129"/>
    </location>
</feature>
<dbReference type="CDD" id="cd15496">
    <property type="entry name" value="PHD_PHF7_G2E3_like"/>
    <property type="match status" value="1"/>
</dbReference>
<evidence type="ECO:0000313" key="14">
    <source>
        <dbReference type="Proteomes" id="UP000078492"/>
    </source>
</evidence>
<comment type="subcellular location">
    <subcellularLocation>
        <location evidence="1">Nucleus</location>
    </subcellularLocation>
</comment>
<evidence type="ECO:0000256" key="2">
    <source>
        <dbReference type="ARBA" id="ARBA00004906"/>
    </source>
</evidence>
<evidence type="ECO:0000256" key="7">
    <source>
        <dbReference type="ARBA" id="ARBA00022833"/>
    </source>
</evidence>
<dbReference type="InterPro" id="IPR051188">
    <property type="entry name" value="PHD-type_Zinc_Finger"/>
</dbReference>
<dbReference type="InterPro" id="IPR011011">
    <property type="entry name" value="Znf_FYVE_PHD"/>
</dbReference>
<dbReference type="EMBL" id="KQ978691">
    <property type="protein sequence ID" value="KYN29249.1"/>
    <property type="molecule type" value="Genomic_DNA"/>
</dbReference>
<evidence type="ECO:0000256" key="8">
    <source>
        <dbReference type="ARBA" id="ARBA00023242"/>
    </source>
</evidence>
<feature type="region of interest" description="Disordered" evidence="10">
    <location>
        <begin position="305"/>
        <end position="338"/>
    </location>
</feature>
<feature type="compositionally biased region" description="Basic and acidic residues" evidence="10">
    <location>
        <begin position="1218"/>
        <end position="1230"/>
    </location>
</feature>
<dbReference type="PROSITE" id="PS50089">
    <property type="entry name" value="ZF_RING_2"/>
    <property type="match status" value="1"/>
</dbReference>
<proteinExistence type="predicted"/>
<feature type="region of interest" description="Disordered" evidence="10">
    <location>
        <begin position="681"/>
        <end position="710"/>
    </location>
</feature>
<keyword evidence="5 9" id="KW-0863">Zinc-finger</keyword>
<evidence type="ECO:0000259" key="11">
    <source>
        <dbReference type="PROSITE" id="PS50089"/>
    </source>
</evidence>
<feature type="compositionally biased region" description="Basic and acidic residues" evidence="10">
    <location>
        <begin position="432"/>
        <end position="464"/>
    </location>
</feature>
<dbReference type="SMART" id="SM00249">
    <property type="entry name" value="PHD"/>
    <property type="match status" value="3"/>
</dbReference>
<feature type="compositionally biased region" description="Polar residues" evidence="10">
    <location>
        <begin position="884"/>
        <end position="897"/>
    </location>
</feature>
<evidence type="ECO:0000256" key="1">
    <source>
        <dbReference type="ARBA" id="ARBA00004123"/>
    </source>
</evidence>
<evidence type="ECO:0000256" key="6">
    <source>
        <dbReference type="ARBA" id="ARBA00022786"/>
    </source>
</evidence>
<sequence>MSSRNRPSSSKVHPLVCSFCNLAEDNELEYGKMYEHNGIVTHYYCLLLSSNMEQKGNDDEGILGFLAEDIQKELRRGKRLVCSYCRKQGATLGCCNVRCKRIFHFPCGMKAGSLHQFFGEFRSYCINHRPKQKIDEQVLKQAAAVDVMCYICYDKVNTNDFVKTLWAPCCKKDAWFHRICVQQLALSAGYFFKCPLCNNKKDFQKSMLEYGIFVPSQDASWELEPNAFEDLLYRHDQCDAPKCLCPKGRKYTSTNAKWELALCRTCGSQGIHMFCGQLKWANPVWECEECTSILSKDRVKLGNSSAISSTSQNRDSDSDLNSDSDSDSDSDLDSDTDISVGTDFPMPCALTDSSSTSSLESILDNINLRPGPRSFKLQQQMIKLGQWLDLTSTVLEKNIAAIETSTKDEPLSKNESLSKNDDAKKKPSISKESMESKENILQRESKEDSFQKEKRFPSKNDEKSQPIQKTDVIIIESDDDDVELITLTQKTNLSPVHMKQPTQFGSLCLPSTSTSKKLNAIVASKSQIVATIDLSEKDYIDLSKPIASEREVSKKTESTISKDQIDVVMSQESTLGLINSNDVKTDTEETSGTSFMNIKITNVVSLPPEVFESVPDVICDNITLHANTTNTSPLFINETLEQLVTSVSSKRSMHEASNINNCKKIKRNSFDERLHETCSRVGATIPDRSETDNTQNDAKNSTNNTDRQQNERTSANKFIPLLSNNPANNLSSQHNYIQIKGNDVQHMNQILSNLEGNTVHANLNQRNENRITQANTTEFVTFTKNNPVLLPISSYYIQQIPNPNFTTINQNDGRNETNLYAIPSNSVILPRVTDNITVLSNSTVLSNPLLVNQPVMTNITAPILSDKQIVTVNQQEAASRKDVPTSTPSNENISTNKTTHKKNCDGDAGTRPVETESINCKKADPPNYSHSVFDKQTIARQRSIATCSVFPQITNNHTTCHRPGLIPHYVDLQDLKFRVCTSNNIEMILYDTFSVNISMKNLKESKRLAGVAASREAKEMSTIASREASCSSDYTDNITTERQCSDKLFCCLKNENFSINDKMYIAHGRDDAKENLNPIRSRVLPHNDTLDNINLTNNVGSVMNNCFKDENDSETCLVPSDSNVSVLNRTVCNTNVDTIVPLISNQGSRVSLETVQQHKQASMHSVISVHTEERSRTQLFFKETNRIVHSVDFDLNVNMNKNIEKISQNDITVLSQHTDDDKIGNDHTDDSPTSQNGLKNLNSMNVSSKINNRNATRVSNITRFNEHSILSKQIDACNSKKFIQCIAFQENTVRRNGETRIKNNEFCIKVSIDLCKIQNLIDSKPELFKNQKHNANDQWHTHTNRLPDLDNYV</sequence>
<dbReference type="PANTHER" id="PTHR12420">
    <property type="entry name" value="PHD FINGER PROTEIN"/>
    <property type="match status" value="1"/>
</dbReference>
<evidence type="ECO:0000256" key="4">
    <source>
        <dbReference type="ARBA" id="ARBA00022723"/>
    </source>
</evidence>
<dbReference type="InterPro" id="IPR042013">
    <property type="entry name" value="PHF7/G2E3_ePHD"/>
</dbReference>
<dbReference type="InterPro" id="IPR013083">
    <property type="entry name" value="Znf_RING/FYVE/PHD"/>
</dbReference>
<feature type="region of interest" description="Disordered" evidence="10">
    <location>
        <begin position="875"/>
        <end position="912"/>
    </location>
</feature>
<comment type="pathway">
    <text evidence="2">Protein modification; protein ubiquitination.</text>
</comment>
<feature type="compositionally biased region" description="Polar residues" evidence="10">
    <location>
        <begin position="1231"/>
        <end position="1246"/>
    </location>
</feature>
<evidence type="ECO:0000259" key="12">
    <source>
        <dbReference type="PROSITE" id="PS51805"/>
    </source>
</evidence>
<evidence type="ECO:0000256" key="10">
    <source>
        <dbReference type="SAM" id="MobiDB-lite"/>
    </source>
</evidence>
<organism evidence="13 14">
    <name type="scientific">Trachymyrmex cornetzi</name>
    <dbReference type="NCBI Taxonomy" id="471704"/>
    <lineage>
        <taxon>Eukaryota</taxon>
        <taxon>Metazoa</taxon>
        <taxon>Ecdysozoa</taxon>
        <taxon>Arthropoda</taxon>
        <taxon>Hexapoda</taxon>
        <taxon>Insecta</taxon>
        <taxon>Pterygota</taxon>
        <taxon>Neoptera</taxon>
        <taxon>Endopterygota</taxon>
        <taxon>Hymenoptera</taxon>
        <taxon>Apocrita</taxon>
        <taxon>Aculeata</taxon>
        <taxon>Formicoidea</taxon>
        <taxon>Formicidae</taxon>
        <taxon>Myrmicinae</taxon>
        <taxon>Trachymyrmex</taxon>
    </lineage>
</organism>
<accession>A0A195EMY6</accession>
<feature type="domain" description="RING-type" evidence="11">
    <location>
        <begin position="149"/>
        <end position="198"/>
    </location>
</feature>
<protein>
    <submittedName>
        <fullName evidence="13">G2/M phase-specific E3 ubiquitin-protein ligase</fullName>
    </submittedName>
</protein>
<dbReference type="PANTHER" id="PTHR12420:SF42">
    <property type="entry name" value="G2_M PHASE-SPECIFIC E3 UBIQUITIN-PROTEIN LIGASE"/>
    <property type="match status" value="1"/>
</dbReference>
<feature type="region of interest" description="Disordered" evidence="10">
    <location>
        <begin position="1218"/>
        <end position="1246"/>
    </location>
</feature>
<keyword evidence="8" id="KW-0539">Nucleus</keyword>
<dbReference type="Gene3D" id="3.30.40.10">
    <property type="entry name" value="Zinc/RING finger domain, C3HC4 (zinc finger)"/>
    <property type="match status" value="2"/>
</dbReference>
<keyword evidence="14" id="KW-1185">Reference proteome</keyword>
<gene>
    <name evidence="13" type="ORF">ALC57_01372</name>
</gene>
<dbReference type="OrthoDB" id="512616at2759"/>
<dbReference type="Pfam" id="PF26054">
    <property type="entry name" value="PHD_G2E3"/>
    <property type="match status" value="1"/>
</dbReference>
<dbReference type="Pfam" id="PF13771">
    <property type="entry name" value="zf-HC5HC2H"/>
    <property type="match status" value="1"/>
</dbReference>
<dbReference type="Proteomes" id="UP000078492">
    <property type="component" value="Unassembled WGS sequence"/>
</dbReference>
<keyword evidence="3" id="KW-0808">Transferase</keyword>
<dbReference type="CDD" id="cd15669">
    <property type="entry name" value="ePHD_PHF7_G2E3_like"/>
    <property type="match status" value="1"/>
</dbReference>
<keyword evidence="7" id="KW-0862">Zinc</keyword>
<dbReference type="InterPro" id="IPR059102">
    <property type="entry name" value="PHD_PHF7/G2E3-like"/>
</dbReference>
<reference evidence="13 14" key="1">
    <citation type="submission" date="2015-09" db="EMBL/GenBank/DDBJ databases">
        <title>Trachymyrmex cornetzi WGS genome.</title>
        <authorList>
            <person name="Nygaard S."/>
            <person name="Hu H."/>
            <person name="Boomsma J."/>
            <person name="Zhang G."/>
        </authorList>
    </citation>
    <scope>NUCLEOTIDE SEQUENCE [LARGE SCALE GENOMIC DNA]</scope>
    <source>
        <strain evidence="13">Tcor2-1</strain>
        <tissue evidence="13">Whole body</tissue>
    </source>
</reference>
<name>A0A195EMY6_9HYME</name>
<dbReference type="GO" id="GO:0008270">
    <property type="term" value="F:zinc ion binding"/>
    <property type="evidence" value="ECO:0007669"/>
    <property type="project" value="UniProtKB-KW"/>
</dbReference>
<feature type="compositionally biased region" description="Polar residues" evidence="10">
    <location>
        <begin position="692"/>
        <end position="710"/>
    </location>
</feature>
<feature type="compositionally biased region" description="Basic and acidic residues" evidence="10">
    <location>
        <begin position="406"/>
        <end position="425"/>
    </location>
</feature>
<dbReference type="InterPro" id="IPR001841">
    <property type="entry name" value="Znf_RING"/>
</dbReference>
<dbReference type="SUPFAM" id="SSF57903">
    <property type="entry name" value="FYVE/PHD zinc finger"/>
    <property type="match status" value="1"/>
</dbReference>
<evidence type="ECO:0000256" key="9">
    <source>
        <dbReference type="PROSITE-ProRule" id="PRU00175"/>
    </source>
</evidence>
<dbReference type="PROSITE" id="PS51805">
    <property type="entry name" value="EPHD"/>
    <property type="match status" value="1"/>
</dbReference>
<dbReference type="InterPro" id="IPR034732">
    <property type="entry name" value="EPHD"/>
</dbReference>
<evidence type="ECO:0000313" key="13">
    <source>
        <dbReference type="EMBL" id="KYN29249.1"/>
    </source>
</evidence>
<dbReference type="GO" id="GO:0005634">
    <property type="term" value="C:nucleus"/>
    <property type="evidence" value="ECO:0007669"/>
    <property type="project" value="UniProtKB-SubCell"/>
</dbReference>
<evidence type="ECO:0000256" key="5">
    <source>
        <dbReference type="ARBA" id="ARBA00022771"/>
    </source>
</evidence>
<evidence type="ECO:0000256" key="3">
    <source>
        <dbReference type="ARBA" id="ARBA00022679"/>
    </source>
</evidence>
<dbReference type="GO" id="GO:0016740">
    <property type="term" value="F:transferase activity"/>
    <property type="evidence" value="ECO:0007669"/>
    <property type="project" value="UniProtKB-KW"/>
</dbReference>
<dbReference type="InterPro" id="IPR001965">
    <property type="entry name" value="Znf_PHD"/>
</dbReference>
<keyword evidence="4" id="KW-0479">Metal-binding</keyword>
<feature type="region of interest" description="Disordered" evidence="10">
    <location>
        <begin position="406"/>
        <end position="470"/>
    </location>
</feature>
<dbReference type="KEGG" id="tcz:108765756"/>
<dbReference type="STRING" id="471704.A0A195EMY6"/>